<dbReference type="Proteomes" id="UP000231414">
    <property type="component" value="Unassembled WGS sequence"/>
</dbReference>
<dbReference type="Pfam" id="PF04055">
    <property type="entry name" value="Radical_SAM"/>
    <property type="match status" value="1"/>
</dbReference>
<feature type="transmembrane region" description="Helical" evidence="6">
    <location>
        <begin position="130"/>
        <end position="151"/>
    </location>
</feature>
<feature type="transmembrane region" description="Helical" evidence="6">
    <location>
        <begin position="88"/>
        <end position="110"/>
    </location>
</feature>
<evidence type="ECO:0000256" key="5">
    <source>
        <dbReference type="ARBA" id="ARBA00023014"/>
    </source>
</evidence>
<dbReference type="PROSITE" id="PS51918">
    <property type="entry name" value="RADICAL_SAM"/>
    <property type="match status" value="1"/>
</dbReference>
<dbReference type="SMART" id="SM00729">
    <property type="entry name" value="Elp3"/>
    <property type="match status" value="1"/>
</dbReference>
<evidence type="ECO:0000313" key="9">
    <source>
        <dbReference type="Proteomes" id="UP000231414"/>
    </source>
</evidence>
<evidence type="ECO:0000256" key="6">
    <source>
        <dbReference type="SAM" id="Phobius"/>
    </source>
</evidence>
<keyword evidence="6" id="KW-1133">Transmembrane helix</keyword>
<feature type="transmembrane region" description="Helical" evidence="6">
    <location>
        <begin position="57"/>
        <end position="76"/>
    </location>
</feature>
<sequence>GSSVNSFYPEHAIFYLFPRFFGLKEGSASIIYGYAGIIPLVLAYISTRVKPKKITHVFLILAATFFFLSLGFRTFFHDLVYLLIPKYSFFRLTAILQYIVGFCLACLAGLGLSSIEELPYDRFKKVNKELIFAAKTLVVLLIGVFLFKNLYYENEKLVASLGVMLIGTGFFLAGIYTIRQLQKHKQVELLKGFLFFLVIVDLFTNVTQSVNLNSDTDPRILNGSSAVTDWLRENTKDDYSRVLLHELSARYNSAPQKIYQYGGYYGLYPTSWGDLMQPFDKESTDPGWIDPRSKIFDLLNVKYAVTSKKLDLTGEKNVILARTHIMDNTDFQKFMTMPGKFLEPGTEIFIYENLDRLSRAFMVHQVIVAANDKEAASQIKDLDISDKVLVTAPSEKAKLVTLNTEAKTARGDKVAISDFKSYRVTVDTFSPQDGILILSDSYFPSWQVKVDGKKQELLKANVHLRGVYLEKGTHQVVFSYQPNKLYLGIVISLSTAGLLMVLLFLKGRRYFNKLFPQSYSHPQLNLPPGMDNGSEDQNCDIAFIIRPSQFGEFLPFSEMALTAYLKQQGFKAKIINASPWIKKPITAQDSLFEDYLNYVINEITCLKPRFVGMGTFTSDYDFIIQASQRIKECCNTKILIGNVHASVKPDDFIFKDSPVDIVVIGEGELTIEEIIKAPEWDTHFLRNVRGISFYDPINDTTVITEKRDLIQDISILPMPSYQDIDMNYYLQPSKRIIGYAYYVVVPVYTGRGCPFRCRFCASSNVWGQHSVRAVSVDNIIKEIKYLIDQYQVDAVYLLDDTFTVNKTRVLDFCQKIKPINIVWAAQTRVNLINEEMIKAMKDAGCVQLTFGVETGSPKLLKLMQKDITVEQVREAFTLCKKYKMRTFANMMFNLPEEDEEDVRLSCELFREIDPDDFGVGLTVAYPGTEIYEDYFPEKLKKEEYYLLAEARGYGKGRFRLCKHNLDLEELLVDFRMSLKVQRHIFPLFIRILADPNYWKMVIKSKHHNAYLPAIAKDLPVGLMRSGGIISYNIIKLLPTNIRNRFIKLAAQYGKRYGN</sequence>
<dbReference type="InterPro" id="IPR006638">
    <property type="entry name" value="Elp3/MiaA/NifB-like_rSAM"/>
</dbReference>
<feature type="domain" description="Radical SAM core" evidence="7">
    <location>
        <begin position="739"/>
        <end position="957"/>
    </location>
</feature>
<keyword evidence="3" id="KW-0479">Metal-binding</keyword>
<dbReference type="SFLD" id="SFLDG01123">
    <property type="entry name" value="methyltransferase_(Class_B)"/>
    <property type="match status" value="1"/>
</dbReference>
<dbReference type="SUPFAM" id="SSF102114">
    <property type="entry name" value="Radical SAM enzymes"/>
    <property type="match status" value="1"/>
</dbReference>
<dbReference type="InterPro" id="IPR018580">
    <property type="entry name" value="Uncharacterised_YfhO"/>
</dbReference>
<dbReference type="InterPro" id="IPR007197">
    <property type="entry name" value="rSAM"/>
</dbReference>
<comment type="cofactor">
    <cofactor evidence="1">
        <name>[4Fe-4S] cluster</name>
        <dbReference type="ChEBI" id="CHEBI:49883"/>
    </cofactor>
</comment>
<dbReference type="GO" id="GO:0031419">
    <property type="term" value="F:cobalamin binding"/>
    <property type="evidence" value="ECO:0007669"/>
    <property type="project" value="InterPro"/>
</dbReference>
<dbReference type="InterPro" id="IPR034466">
    <property type="entry name" value="Methyltransferase_Class_B"/>
</dbReference>
<dbReference type="GO" id="GO:0046872">
    <property type="term" value="F:metal ion binding"/>
    <property type="evidence" value="ECO:0007669"/>
    <property type="project" value="UniProtKB-KW"/>
</dbReference>
<dbReference type="GO" id="GO:0051539">
    <property type="term" value="F:4 iron, 4 sulfur cluster binding"/>
    <property type="evidence" value="ECO:0007669"/>
    <property type="project" value="UniProtKB-KW"/>
</dbReference>
<protein>
    <recommendedName>
        <fullName evidence="7">Radical SAM core domain-containing protein</fullName>
    </recommendedName>
</protein>
<dbReference type="CDD" id="cd01335">
    <property type="entry name" value="Radical_SAM"/>
    <property type="match status" value="1"/>
</dbReference>
<feature type="transmembrane region" description="Helical" evidence="6">
    <location>
        <begin position="26"/>
        <end position="45"/>
    </location>
</feature>
<evidence type="ECO:0000256" key="1">
    <source>
        <dbReference type="ARBA" id="ARBA00001966"/>
    </source>
</evidence>
<keyword evidence="2" id="KW-0949">S-adenosyl-L-methionine</keyword>
<organism evidence="8 9">
    <name type="scientific">candidate division WWE3 bacterium CG08_land_8_20_14_0_20_43_13</name>
    <dbReference type="NCBI Taxonomy" id="1975087"/>
    <lineage>
        <taxon>Bacteria</taxon>
        <taxon>Katanobacteria</taxon>
    </lineage>
</organism>
<keyword evidence="5" id="KW-0411">Iron-sulfur</keyword>
<evidence type="ECO:0000256" key="3">
    <source>
        <dbReference type="ARBA" id="ARBA00022723"/>
    </source>
</evidence>
<dbReference type="SFLD" id="SFLDS00029">
    <property type="entry name" value="Radical_SAM"/>
    <property type="match status" value="1"/>
</dbReference>
<evidence type="ECO:0000256" key="4">
    <source>
        <dbReference type="ARBA" id="ARBA00023004"/>
    </source>
</evidence>
<dbReference type="Gene3D" id="3.40.50.280">
    <property type="entry name" value="Cobalamin-binding domain"/>
    <property type="match status" value="1"/>
</dbReference>
<dbReference type="Pfam" id="PF09586">
    <property type="entry name" value="YfhO"/>
    <property type="match status" value="1"/>
</dbReference>
<dbReference type="InterPro" id="IPR006158">
    <property type="entry name" value="Cobalamin-bd"/>
</dbReference>
<gene>
    <name evidence="8" type="ORF">COT52_02990</name>
</gene>
<feature type="transmembrane region" description="Helical" evidence="6">
    <location>
        <begin position="485"/>
        <end position="505"/>
    </location>
</feature>
<name>A0A2H0X6W7_UNCKA</name>
<keyword evidence="4" id="KW-0408">Iron</keyword>
<dbReference type="PANTHER" id="PTHR43409:SF16">
    <property type="entry name" value="SLR0320 PROTEIN"/>
    <property type="match status" value="1"/>
</dbReference>
<dbReference type="InterPro" id="IPR051198">
    <property type="entry name" value="BchE-like"/>
</dbReference>
<feature type="transmembrane region" description="Helical" evidence="6">
    <location>
        <begin position="157"/>
        <end position="177"/>
    </location>
</feature>
<keyword evidence="6" id="KW-0472">Membrane</keyword>
<feature type="non-terminal residue" evidence="8">
    <location>
        <position position="1"/>
    </location>
</feature>
<evidence type="ECO:0000313" key="8">
    <source>
        <dbReference type="EMBL" id="PIS20591.1"/>
    </source>
</evidence>
<evidence type="ECO:0000256" key="2">
    <source>
        <dbReference type="ARBA" id="ARBA00022691"/>
    </source>
</evidence>
<evidence type="ECO:0000259" key="7">
    <source>
        <dbReference type="PROSITE" id="PS51918"/>
    </source>
</evidence>
<dbReference type="GO" id="GO:0005829">
    <property type="term" value="C:cytosol"/>
    <property type="evidence" value="ECO:0007669"/>
    <property type="project" value="TreeGrafter"/>
</dbReference>
<dbReference type="EMBL" id="PEYW01000044">
    <property type="protein sequence ID" value="PIS20591.1"/>
    <property type="molecule type" value="Genomic_DNA"/>
</dbReference>
<dbReference type="InterPro" id="IPR058240">
    <property type="entry name" value="rSAM_sf"/>
</dbReference>
<dbReference type="InterPro" id="IPR023404">
    <property type="entry name" value="rSAM_horseshoe"/>
</dbReference>
<dbReference type="AlphaFoldDB" id="A0A2H0X6W7"/>
<proteinExistence type="predicted"/>
<dbReference type="SFLD" id="SFLDG01082">
    <property type="entry name" value="B12-binding_domain_containing"/>
    <property type="match status" value="1"/>
</dbReference>
<dbReference type="Gene3D" id="3.80.30.20">
    <property type="entry name" value="tm_1862 like domain"/>
    <property type="match status" value="1"/>
</dbReference>
<dbReference type="GO" id="GO:0003824">
    <property type="term" value="F:catalytic activity"/>
    <property type="evidence" value="ECO:0007669"/>
    <property type="project" value="InterPro"/>
</dbReference>
<keyword evidence="6" id="KW-0812">Transmembrane</keyword>
<accession>A0A2H0X6W7</accession>
<dbReference type="Pfam" id="PF02310">
    <property type="entry name" value="B12-binding"/>
    <property type="match status" value="1"/>
</dbReference>
<dbReference type="PANTHER" id="PTHR43409">
    <property type="entry name" value="ANAEROBIC MAGNESIUM-PROTOPORPHYRIN IX MONOMETHYL ESTER CYCLASE-RELATED"/>
    <property type="match status" value="1"/>
</dbReference>
<reference evidence="9" key="1">
    <citation type="submission" date="2017-09" db="EMBL/GenBank/DDBJ databases">
        <title>Depth-based differentiation of microbial function through sediment-hosted aquifers and enrichment of novel symbionts in the deep terrestrial subsurface.</title>
        <authorList>
            <person name="Probst A.J."/>
            <person name="Ladd B."/>
            <person name="Jarett J.K."/>
            <person name="Geller-Mcgrath D.E."/>
            <person name="Sieber C.M.K."/>
            <person name="Emerson J.B."/>
            <person name="Anantharaman K."/>
            <person name="Thomas B.C."/>
            <person name="Malmstrom R."/>
            <person name="Stieglmeier M."/>
            <person name="Klingl A."/>
            <person name="Woyke T."/>
            <person name="Ryan C.M."/>
            <person name="Banfield J.F."/>
        </authorList>
    </citation>
    <scope>NUCLEOTIDE SEQUENCE [LARGE SCALE GENOMIC DNA]</scope>
</reference>
<comment type="caution">
    <text evidence="8">The sequence shown here is derived from an EMBL/GenBank/DDBJ whole genome shotgun (WGS) entry which is preliminary data.</text>
</comment>